<keyword evidence="1" id="KW-0472">Membrane</keyword>
<sequence length="352" mass="36440">MAAPESGGGVGMTVLERRYRRLLRVYPAGHRAAYEEEMLGVLMSGAEPGRRLPALADVLDLVRAGLTARLGRASLTQRGMGWRDAAAVTALLAAIALAGAAVTTLTSGLVVWARGDRMSAYGVDGLMLADPTARAVIWLLVVTAAVLGLRRMTMVLAAVGVLVQAGVAGFWSGLLPGPALFAAQGIVLAAIVTGLSAAASGRTARAVLGARGLMLLAAATVLAALTRAFDWNAIAPEPLITSPYLPHPMLTEMMGFWLPGLVVAAGVWVTGRGVRGRIVVLSAVLYIILAAVVEVAGSVTVGIHSGFDMSILGQIVLTALLPVMVLAAGVTGLLVWERWTASRSLRRLGATE</sequence>
<name>A0A0A6UPU4_ACTUT</name>
<comment type="caution">
    <text evidence="2">The sequence shown here is derived from an EMBL/GenBank/DDBJ whole genome shotgun (WGS) entry which is preliminary data.</text>
</comment>
<proteinExistence type="predicted"/>
<organism evidence="2 3">
    <name type="scientific">Actinoplanes utahensis</name>
    <dbReference type="NCBI Taxonomy" id="1869"/>
    <lineage>
        <taxon>Bacteria</taxon>
        <taxon>Bacillati</taxon>
        <taxon>Actinomycetota</taxon>
        <taxon>Actinomycetes</taxon>
        <taxon>Micromonosporales</taxon>
        <taxon>Micromonosporaceae</taxon>
        <taxon>Actinoplanes</taxon>
    </lineage>
</organism>
<dbReference type="AlphaFoldDB" id="A0A0A6UPU4"/>
<feature type="transmembrane region" description="Helical" evidence="1">
    <location>
        <begin position="156"/>
        <end position="174"/>
    </location>
</feature>
<gene>
    <name evidence="2" type="ORF">MB27_13290</name>
</gene>
<evidence type="ECO:0000256" key="1">
    <source>
        <dbReference type="SAM" id="Phobius"/>
    </source>
</evidence>
<feature type="transmembrane region" description="Helical" evidence="1">
    <location>
        <begin position="254"/>
        <end position="271"/>
    </location>
</feature>
<feature type="transmembrane region" description="Helical" evidence="1">
    <location>
        <begin position="85"/>
        <end position="112"/>
    </location>
</feature>
<keyword evidence="1" id="KW-1133">Transmembrane helix</keyword>
<feature type="transmembrane region" description="Helical" evidence="1">
    <location>
        <begin position="311"/>
        <end position="336"/>
    </location>
</feature>
<dbReference type="STRING" id="1869.MB27_13290"/>
<dbReference type="EMBL" id="JRTT01000013">
    <property type="protein sequence ID" value="KHD77078.1"/>
    <property type="molecule type" value="Genomic_DNA"/>
</dbReference>
<evidence type="ECO:0000313" key="3">
    <source>
        <dbReference type="Proteomes" id="UP000054537"/>
    </source>
</evidence>
<feature type="transmembrane region" description="Helical" evidence="1">
    <location>
        <begin position="213"/>
        <end position="234"/>
    </location>
</feature>
<feature type="transmembrane region" description="Helical" evidence="1">
    <location>
        <begin position="180"/>
        <end position="201"/>
    </location>
</feature>
<dbReference type="Proteomes" id="UP000054537">
    <property type="component" value="Unassembled WGS sequence"/>
</dbReference>
<feature type="transmembrane region" description="Helical" evidence="1">
    <location>
        <begin position="132"/>
        <end position="149"/>
    </location>
</feature>
<reference evidence="2 3" key="1">
    <citation type="submission" date="2014-10" db="EMBL/GenBank/DDBJ databases">
        <title>Draft genome sequence of Actinoplanes utahensis NRRL 12052.</title>
        <authorList>
            <person name="Velasco-Bucheli B."/>
            <person name="del Cerro C."/>
            <person name="Hormigo D."/>
            <person name="Garcia J.L."/>
            <person name="Acebal C."/>
            <person name="Arroyo M."/>
            <person name="de la Mata I."/>
        </authorList>
    </citation>
    <scope>NUCLEOTIDE SEQUENCE [LARGE SCALE GENOMIC DNA]</scope>
    <source>
        <strain evidence="2 3">NRRL 12052</strain>
    </source>
</reference>
<feature type="transmembrane region" description="Helical" evidence="1">
    <location>
        <begin position="278"/>
        <end position="299"/>
    </location>
</feature>
<keyword evidence="1" id="KW-0812">Transmembrane</keyword>
<accession>A0A0A6UPU4</accession>
<keyword evidence="3" id="KW-1185">Reference proteome</keyword>
<dbReference type="eggNOG" id="ENOG5033E2A">
    <property type="taxonomic scope" value="Bacteria"/>
</dbReference>
<protein>
    <submittedName>
        <fullName evidence="2">Uncharacterized protein</fullName>
    </submittedName>
</protein>
<evidence type="ECO:0000313" key="2">
    <source>
        <dbReference type="EMBL" id="KHD77078.1"/>
    </source>
</evidence>